<organism evidence="2 3">
    <name type="scientific">Plutella xylostella</name>
    <name type="common">Diamondback moth</name>
    <name type="synonym">Plutella maculipennis</name>
    <dbReference type="NCBI Taxonomy" id="51655"/>
    <lineage>
        <taxon>Eukaryota</taxon>
        <taxon>Metazoa</taxon>
        <taxon>Ecdysozoa</taxon>
        <taxon>Arthropoda</taxon>
        <taxon>Hexapoda</taxon>
        <taxon>Insecta</taxon>
        <taxon>Pterygota</taxon>
        <taxon>Neoptera</taxon>
        <taxon>Endopterygota</taxon>
        <taxon>Lepidoptera</taxon>
        <taxon>Glossata</taxon>
        <taxon>Ditrysia</taxon>
        <taxon>Yponomeutoidea</taxon>
        <taxon>Plutellidae</taxon>
        <taxon>Plutella</taxon>
    </lineage>
</organism>
<evidence type="ECO:0000313" key="2">
    <source>
        <dbReference type="EMBL" id="CAG9114690.1"/>
    </source>
</evidence>
<proteinExistence type="predicted"/>
<name>A0A8S4EFF3_PLUXY</name>
<feature type="compositionally biased region" description="Polar residues" evidence="1">
    <location>
        <begin position="92"/>
        <end position="107"/>
    </location>
</feature>
<dbReference type="EMBL" id="CAJHNJ030000016">
    <property type="protein sequence ID" value="CAG9114690.1"/>
    <property type="molecule type" value="Genomic_DNA"/>
</dbReference>
<reference evidence="2" key="1">
    <citation type="submission" date="2020-11" db="EMBL/GenBank/DDBJ databases">
        <authorList>
            <person name="Whiteford S."/>
        </authorList>
    </citation>
    <scope>NUCLEOTIDE SEQUENCE</scope>
</reference>
<feature type="compositionally biased region" description="Acidic residues" evidence="1">
    <location>
        <begin position="258"/>
        <end position="282"/>
    </location>
</feature>
<keyword evidence="3" id="KW-1185">Reference proteome</keyword>
<accession>A0A8S4EFF3</accession>
<evidence type="ECO:0000256" key="1">
    <source>
        <dbReference type="SAM" id="MobiDB-lite"/>
    </source>
</evidence>
<gene>
    <name evidence="2" type="ORF">PLXY2_LOCUS5588</name>
</gene>
<protein>
    <submittedName>
        <fullName evidence="2">(diamondback moth) hypothetical protein</fullName>
    </submittedName>
</protein>
<feature type="region of interest" description="Disordered" evidence="1">
    <location>
        <begin position="250"/>
        <end position="296"/>
    </location>
</feature>
<dbReference type="Proteomes" id="UP000653454">
    <property type="component" value="Unassembled WGS sequence"/>
</dbReference>
<sequence length="306" mass="33056">MRRSTWHPAGICFLPEQWPVAFRARTVTAAAPLIRRPSPARPSADLIKRNYKHSPLPRSTDLLLPAFITYITDVISETSCTPHAAVTAPGRSLTSPHNPTSPTTCDQNVKHPPYYDLKAVSKRLIVQAKRQQSSDNISVIVVFLKEPALISAENRPPMDLGLDNALANGPPPFAVDADACKRQLDAVPDPVDNGILHPDNGLIHPDNGILHSDNGFIHSDNGLIHPDNGLIHPDNGLIHGDNGLLHSDNGLIHPDNGLDSDSDSEDDLGPETAVDVDVDDVDADKNRAAAAPTPPAHTREFLLFSL</sequence>
<dbReference type="AlphaFoldDB" id="A0A8S4EFF3"/>
<feature type="region of interest" description="Disordered" evidence="1">
    <location>
        <begin position="86"/>
        <end position="109"/>
    </location>
</feature>
<comment type="caution">
    <text evidence="2">The sequence shown here is derived from an EMBL/GenBank/DDBJ whole genome shotgun (WGS) entry which is preliminary data.</text>
</comment>
<evidence type="ECO:0000313" key="3">
    <source>
        <dbReference type="Proteomes" id="UP000653454"/>
    </source>
</evidence>